<sequence>MTQVDNRATTASANRLPVRRRDKRPALAALALLLVLAGALGSALIAYRSGQRTDVLVAARDIPVGHKVTAADLTTARVASDSGLVSDASSKPAFVGTYSTTRVPRGTLINGKMFQAQGVTPDNAELVGVVLPATQSLSGITSGSVVAAYYVPGKAGAGQDTPSSRAGTRILVSARVVSASGAGTTSDGSTRLTLLVPTAKVSEVVSNASAGTLAVTQLPEGTKPQVDLIGQ</sequence>
<evidence type="ECO:0000313" key="3">
    <source>
        <dbReference type="Proteomes" id="UP000066480"/>
    </source>
</evidence>
<dbReference type="Pfam" id="PF08666">
    <property type="entry name" value="SAF"/>
    <property type="match status" value="1"/>
</dbReference>
<evidence type="ECO:0000313" key="2">
    <source>
        <dbReference type="EMBL" id="AKU18074.1"/>
    </source>
</evidence>
<accession>A0A0K1JMY1</accession>
<organism evidence="2 3">
    <name type="scientific">Luteipulveratus mongoliensis</name>
    <dbReference type="NCBI Taxonomy" id="571913"/>
    <lineage>
        <taxon>Bacteria</taxon>
        <taxon>Bacillati</taxon>
        <taxon>Actinomycetota</taxon>
        <taxon>Actinomycetes</taxon>
        <taxon>Micrococcales</taxon>
        <taxon>Dermacoccaceae</taxon>
        <taxon>Luteipulveratus</taxon>
    </lineage>
</organism>
<protein>
    <recommendedName>
        <fullName evidence="1">SAF domain-containing protein</fullName>
    </recommendedName>
</protein>
<feature type="domain" description="SAF" evidence="1">
    <location>
        <begin position="53"/>
        <end position="115"/>
    </location>
</feature>
<dbReference type="AlphaFoldDB" id="A0A0K1JMY1"/>
<dbReference type="STRING" id="571913.VV02_23095"/>
<proteinExistence type="predicted"/>
<dbReference type="Gene3D" id="3.90.1210.10">
    <property type="entry name" value="Antifreeze-like/N-acetylneuraminic acid synthase C-terminal domain"/>
    <property type="match status" value="1"/>
</dbReference>
<dbReference type="InterPro" id="IPR013974">
    <property type="entry name" value="SAF"/>
</dbReference>
<dbReference type="SMART" id="SM00858">
    <property type="entry name" value="SAF"/>
    <property type="match status" value="1"/>
</dbReference>
<gene>
    <name evidence="2" type="ORF">VV02_23095</name>
</gene>
<keyword evidence="3" id="KW-1185">Reference proteome</keyword>
<dbReference type="EMBL" id="CP011112">
    <property type="protein sequence ID" value="AKU18074.1"/>
    <property type="molecule type" value="Genomic_DNA"/>
</dbReference>
<dbReference type="KEGG" id="lmoi:VV02_23095"/>
<name>A0A0K1JMY1_9MICO</name>
<dbReference type="Proteomes" id="UP000066480">
    <property type="component" value="Chromosome"/>
</dbReference>
<dbReference type="CDD" id="cd11614">
    <property type="entry name" value="SAF_CpaB_FlgA_like"/>
    <property type="match status" value="1"/>
</dbReference>
<reference evidence="2 3" key="1">
    <citation type="submission" date="2015-03" db="EMBL/GenBank/DDBJ databases">
        <title>Luteipulveratus halotolerans sp. nov., a novel actinobacterium (Dermacoccaceae) from Sarawak, Malaysia.</title>
        <authorList>
            <person name="Juboi H."/>
            <person name="Basik A."/>
            <person name="Shamsul S.S."/>
            <person name="Arnold P."/>
            <person name="Schmitt E.K."/>
            <person name="Sanglier J.-J."/>
            <person name="Yeo T."/>
        </authorList>
    </citation>
    <scope>NUCLEOTIDE SEQUENCE [LARGE SCALE GENOMIC DNA]</scope>
    <source>
        <strain evidence="2 3">MN07-A0370</strain>
    </source>
</reference>
<dbReference type="RefSeq" id="WP_052595442.1">
    <property type="nucleotide sequence ID" value="NZ_CP011112.1"/>
</dbReference>
<evidence type="ECO:0000259" key="1">
    <source>
        <dbReference type="SMART" id="SM00858"/>
    </source>
</evidence>